<dbReference type="InterPro" id="IPR002347">
    <property type="entry name" value="SDR_fam"/>
</dbReference>
<accession>A0A1V2GVN7</accession>
<name>A0A1V2GVN7_9PROT</name>
<keyword evidence="2" id="KW-0560">Oxidoreductase</keyword>
<comment type="similarity">
    <text evidence="1">Belongs to the short-chain dehydrogenases/reductases (SDR) family.</text>
</comment>
<gene>
    <name evidence="3" type="ORF">BKE38_25645</name>
</gene>
<dbReference type="EMBL" id="MLCO01000326">
    <property type="protein sequence ID" value="ONG46195.1"/>
    <property type="molecule type" value="Genomic_DNA"/>
</dbReference>
<dbReference type="OrthoDB" id="9789398at2"/>
<dbReference type="InterPro" id="IPR036291">
    <property type="entry name" value="NAD(P)-bd_dom_sf"/>
</dbReference>
<dbReference type="SUPFAM" id="SSF51735">
    <property type="entry name" value="NAD(P)-binding Rossmann-fold domains"/>
    <property type="match status" value="1"/>
</dbReference>
<dbReference type="Pfam" id="PF13561">
    <property type="entry name" value="adh_short_C2"/>
    <property type="match status" value="1"/>
</dbReference>
<dbReference type="FunFam" id="3.40.50.720:FF:000084">
    <property type="entry name" value="Short-chain dehydrogenase reductase"/>
    <property type="match status" value="1"/>
</dbReference>
<evidence type="ECO:0000256" key="1">
    <source>
        <dbReference type="ARBA" id="ARBA00006484"/>
    </source>
</evidence>
<dbReference type="PANTHER" id="PTHR42760:SF133">
    <property type="entry name" value="3-OXOACYL-[ACYL-CARRIER-PROTEIN] REDUCTASE"/>
    <property type="match status" value="1"/>
</dbReference>
<sequence length="256" mass="27551">MQRKAIYPDLAQKTVFITGGGSGIGAALTRAFAHQGARVAFVDIALDASRALVEAIKAEGVPHAPLFLECDIRDVGLLRQAVAEAAASLGDITVLLNNAAHDERHAVDRVTPEYWDDRIAVNMRPVFFAAQAVIPMMQRAGGGSIVNFGSVSWKLRQGGMPAYTMAKASMQGLTRGLARDFGKQNIRVNTLVPGWVMTERQLTLWVTPEAEREIDAGQALAGRVFPEHIAEMALFLASDASAMCSAQEFVVDGGWT</sequence>
<dbReference type="PANTHER" id="PTHR42760">
    <property type="entry name" value="SHORT-CHAIN DEHYDROGENASES/REDUCTASES FAMILY MEMBER"/>
    <property type="match status" value="1"/>
</dbReference>
<dbReference type="Proteomes" id="UP000188879">
    <property type="component" value="Unassembled WGS sequence"/>
</dbReference>
<evidence type="ECO:0000313" key="4">
    <source>
        <dbReference type="Proteomes" id="UP000188879"/>
    </source>
</evidence>
<dbReference type="InterPro" id="IPR020904">
    <property type="entry name" value="Sc_DH/Rdtase_CS"/>
</dbReference>
<dbReference type="GO" id="GO:0016616">
    <property type="term" value="F:oxidoreductase activity, acting on the CH-OH group of donors, NAD or NADP as acceptor"/>
    <property type="evidence" value="ECO:0007669"/>
    <property type="project" value="TreeGrafter"/>
</dbReference>
<dbReference type="PROSITE" id="PS00061">
    <property type="entry name" value="ADH_SHORT"/>
    <property type="match status" value="1"/>
</dbReference>
<dbReference type="AlphaFoldDB" id="A0A1V2GVN7"/>
<dbReference type="RefSeq" id="WP_076960113.1">
    <property type="nucleotide sequence ID" value="NZ_MLCO01000326.1"/>
</dbReference>
<proteinExistence type="inferred from homology"/>
<reference evidence="3 4" key="1">
    <citation type="submission" date="2016-10" db="EMBL/GenBank/DDBJ databases">
        <title>Draft Genome sequence of Roseomonas sp. strain M3.</title>
        <authorList>
            <person name="Subhash Y."/>
            <person name="Lee S."/>
        </authorList>
    </citation>
    <scope>NUCLEOTIDE SEQUENCE [LARGE SCALE GENOMIC DNA]</scope>
    <source>
        <strain evidence="3 4">M3</strain>
    </source>
</reference>
<dbReference type="CDD" id="cd05233">
    <property type="entry name" value="SDR_c"/>
    <property type="match status" value="1"/>
</dbReference>
<comment type="caution">
    <text evidence="3">The sequence shown here is derived from an EMBL/GenBank/DDBJ whole genome shotgun (WGS) entry which is preliminary data.</text>
</comment>
<keyword evidence="4" id="KW-1185">Reference proteome</keyword>
<evidence type="ECO:0000256" key="2">
    <source>
        <dbReference type="ARBA" id="ARBA00023002"/>
    </source>
</evidence>
<dbReference type="PRINTS" id="PR00081">
    <property type="entry name" value="GDHRDH"/>
</dbReference>
<protein>
    <submittedName>
        <fullName evidence="3">3-oxoacyl-ACP reductase</fullName>
    </submittedName>
</protein>
<dbReference type="Gene3D" id="3.40.50.720">
    <property type="entry name" value="NAD(P)-binding Rossmann-like Domain"/>
    <property type="match status" value="1"/>
</dbReference>
<organism evidence="3 4">
    <name type="scientific">Teichococcus deserti</name>
    <dbReference type="NCBI Taxonomy" id="1817963"/>
    <lineage>
        <taxon>Bacteria</taxon>
        <taxon>Pseudomonadati</taxon>
        <taxon>Pseudomonadota</taxon>
        <taxon>Alphaproteobacteria</taxon>
        <taxon>Acetobacterales</taxon>
        <taxon>Roseomonadaceae</taxon>
        <taxon>Roseomonas</taxon>
    </lineage>
</organism>
<dbReference type="PRINTS" id="PR00080">
    <property type="entry name" value="SDRFAMILY"/>
</dbReference>
<evidence type="ECO:0000313" key="3">
    <source>
        <dbReference type="EMBL" id="ONG46195.1"/>
    </source>
</evidence>